<dbReference type="InterPro" id="IPR019286">
    <property type="entry name" value="DUF2339_TM"/>
</dbReference>
<dbReference type="PANTHER" id="PTHR38434">
    <property type="entry name" value="BLL2549 PROTEIN"/>
    <property type="match status" value="1"/>
</dbReference>
<dbReference type="Proteomes" id="UP001424741">
    <property type="component" value="Unassembled WGS sequence"/>
</dbReference>
<organism evidence="3 4">
    <name type="scientific">Rubritalea halochordaticola</name>
    <dbReference type="NCBI Taxonomy" id="714537"/>
    <lineage>
        <taxon>Bacteria</taxon>
        <taxon>Pseudomonadati</taxon>
        <taxon>Verrucomicrobiota</taxon>
        <taxon>Verrucomicrobiia</taxon>
        <taxon>Verrucomicrobiales</taxon>
        <taxon>Rubritaleaceae</taxon>
        <taxon>Rubritalea</taxon>
    </lineage>
</organism>
<keyword evidence="4" id="KW-1185">Reference proteome</keyword>
<feature type="transmembrane region" description="Helical" evidence="2">
    <location>
        <begin position="575"/>
        <end position="596"/>
    </location>
</feature>
<feature type="transmembrane region" description="Helical" evidence="2">
    <location>
        <begin position="896"/>
        <end position="914"/>
    </location>
</feature>
<keyword evidence="2" id="KW-0812">Transmembrane</keyword>
<evidence type="ECO:0000313" key="4">
    <source>
        <dbReference type="Proteomes" id="UP001424741"/>
    </source>
</evidence>
<gene>
    <name evidence="3" type="ORF">Rhal01_02027</name>
</gene>
<keyword evidence="2" id="KW-0472">Membrane</keyword>
<feature type="transmembrane region" description="Helical" evidence="2">
    <location>
        <begin position="342"/>
        <end position="359"/>
    </location>
</feature>
<feature type="transmembrane region" description="Helical" evidence="2">
    <location>
        <begin position="549"/>
        <end position="569"/>
    </location>
</feature>
<evidence type="ECO:0008006" key="5">
    <source>
        <dbReference type="Google" id="ProtNLM"/>
    </source>
</evidence>
<feature type="transmembrane region" description="Helical" evidence="2">
    <location>
        <begin position="444"/>
        <end position="463"/>
    </location>
</feature>
<accession>A0ABP9UZH7</accession>
<feature type="compositionally biased region" description="Basic and acidic residues" evidence="1">
    <location>
        <begin position="35"/>
        <end position="46"/>
    </location>
</feature>
<feature type="transmembrane region" description="Helical" evidence="2">
    <location>
        <begin position="689"/>
        <end position="706"/>
    </location>
</feature>
<proteinExistence type="predicted"/>
<keyword evidence="2" id="KW-1133">Transmembrane helix</keyword>
<feature type="compositionally biased region" description="Pro residues" evidence="1">
    <location>
        <begin position="48"/>
        <end position="58"/>
    </location>
</feature>
<sequence length="924" mass="102205">MDPTPQDIAISDLQFRQRRLQHKIDQLREECAQLDHSIEQIKKDPKPAQTPPPLPTPPKQTVTQTTHAPIQEKKSVPLASETKPDPTPLQEPQAVKPAAEKTTASSASPTSSDWELKLGKIWFVRFGIVSLLTGLIFLGNYAYHNWFFAATAPVKLSCFMLISLILSLGGMLFEKKKQDLRRYGRVITAGGLAAGYYTIYASHFVSSLKVVHSPPLAATLLTLWAGLILVYASWKRSRIISVMAIGLAFYGTVVNPTGWLSLFSALLLSASGIYLLVRYRWSSVGLITVAAAYVSHAFWLGLYPHTATDSVRLTYLASYWLLFITALAVPSCRTIQTSTSKLLASMNNAGAWLLTVYSIPQLLLQDFYGEFSLGFGTLLMLCGAIASTSKLWPKHLTSTFAYQGLFLFTLGIMECYAGHTRFLILAAEACILLAAGIRNDHSILKGISAIVYLLSLGLCFFGGFPAASIPVYVALTLLNAAYTILVRHAVHDTPETNNAAIAILPALFTWIILSFGVFGQLDTSYRTLALMATVLTFLYLHLKVPKLKALVDLTLVTPLPLLIGAFWQLTQPTDSYPLAYLTLGAFLAFWFLSPVIHRLAKETFGYYSMLPPAKDSPIGWVSGILTCVVCYETLYTLHGAPISRAIFPCIMAFTAHLISERSGHRSLSVPALFGIVASLLTLIYQSDLIGRAGLLVPAIIGLHLMVADRRLKSLDLKWLRTTLATSVILTLIPVQGHLTHPYYAFTILAVVFYLWANKRQDIPFLTVGTYLPLALAQIFNTPYYGDGTLSTYICLGFALLMHPLTRGLPKPWKSLHTLSTIFTLLLLFLAASCDVAEAYHGHGLSITWTLLAFIIFSLGLVFKFRIYRYTGLLWLSLAALYVICIDVMRFDTLGRILSFIVLGLTLIALGYLYNRFQEHIKKLL</sequence>
<dbReference type="EMBL" id="BAABRL010000005">
    <property type="protein sequence ID" value="GAA5495848.1"/>
    <property type="molecule type" value="Genomic_DNA"/>
</dbReference>
<feature type="transmembrane region" description="Helical" evidence="2">
    <location>
        <begin position="740"/>
        <end position="756"/>
    </location>
</feature>
<feature type="transmembrane region" description="Helical" evidence="2">
    <location>
        <begin position="237"/>
        <end position="253"/>
    </location>
</feature>
<feature type="region of interest" description="Disordered" evidence="1">
    <location>
        <begin position="35"/>
        <end position="111"/>
    </location>
</feature>
<feature type="transmembrane region" description="Helical" evidence="2">
    <location>
        <begin position="845"/>
        <end position="864"/>
    </location>
</feature>
<name>A0ABP9UZH7_9BACT</name>
<dbReference type="Pfam" id="PF10101">
    <property type="entry name" value="DUF2339"/>
    <property type="match status" value="1"/>
</dbReference>
<feature type="transmembrane region" description="Helical" evidence="2">
    <location>
        <begin position="313"/>
        <end position="330"/>
    </location>
</feature>
<feature type="transmembrane region" description="Helical" evidence="2">
    <location>
        <begin position="666"/>
        <end position="683"/>
    </location>
</feature>
<dbReference type="RefSeq" id="WP_346188585.1">
    <property type="nucleotide sequence ID" value="NZ_BAABRL010000005.1"/>
</dbReference>
<reference evidence="3 4" key="1">
    <citation type="submission" date="2024-02" db="EMBL/GenBank/DDBJ databases">
        <title>Rubritalea halochordaticola NBRC 107102.</title>
        <authorList>
            <person name="Ichikawa N."/>
            <person name="Katano-Makiyama Y."/>
            <person name="Hidaka K."/>
        </authorList>
    </citation>
    <scope>NUCLEOTIDE SEQUENCE [LARGE SCALE GENOMIC DNA]</scope>
    <source>
        <strain evidence="3 4">NBRC 107102</strain>
    </source>
</reference>
<feature type="transmembrane region" description="Helical" evidence="2">
    <location>
        <begin position="817"/>
        <end position="839"/>
    </location>
</feature>
<feature type="transmembrane region" description="Helical" evidence="2">
    <location>
        <begin position="371"/>
        <end position="389"/>
    </location>
</feature>
<feature type="transmembrane region" description="Helical" evidence="2">
    <location>
        <begin position="284"/>
        <end position="301"/>
    </location>
</feature>
<feature type="transmembrane region" description="Helical" evidence="2">
    <location>
        <begin position="524"/>
        <end position="542"/>
    </location>
</feature>
<feature type="compositionally biased region" description="Low complexity" evidence="1">
    <location>
        <begin position="96"/>
        <end position="111"/>
    </location>
</feature>
<feature type="transmembrane region" description="Helical" evidence="2">
    <location>
        <begin position="789"/>
        <end position="805"/>
    </location>
</feature>
<feature type="transmembrane region" description="Helical" evidence="2">
    <location>
        <begin position="469"/>
        <end position="486"/>
    </location>
</feature>
<feature type="transmembrane region" description="Helical" evidence="2">
    <location>
        <begin position="617"/>
        <end position="635"/>
    </location>
</feature>
<feature type="transmembrane region" description="Helical" evidence="2">
    <location>
        <begin position="498"/>
        <end position="518"/>
    </location>
</feature>
<evidence type="ECO:0000313" key="3">
    <source>
        <dbReference type="EMBL" id="GAA5495848.1"/>
    </source>
</evidence>
<feature type="transmembrane region" description="Helical" evidence="2">
    <location>
        <begin position="211"/>
        <end position="230"/>
    </location>
</feature>
<feature type="transmembrane region" description="Helical" evidence="2">
    <location>
        <begin position="641"/>
        <end position="659"/>
    </location>
</feature>
<feature type="transmembrane region" description="Helical" evidence="2">
    <location>
        <begin position="718"/>
        <end position="734"/>
    </location>
</feature>
<protein>
    <recommendedName>
        <fullName evidence="5">DUF2339 domain-containing protein</fullName>
    </recommendedName>
</protein>
<feature type="transmembrane region" description="Helical" evidence="2">
    <location>
        <begin position="122"/>
        <end position="142"/>
    </location>
</feature>
<evidence type="ECO:0000256" key="2">
    <source>
        <dbReference type="SAM" id="Phobius"/>
    </source>
</evidence>
<dbReference type="PANTHER" id="PTHR38434:SF1">
    <property type="entry name" value="BLL2549 PROTEIN"/>
    <property type="match status" value="1"/>
</dbReference>
<feature type="transmembrane region" description="Helical" evidence="2">
    <location>
        <begin position="185"/>
        <end position="205"/>
    </location>
</feature>
<feature type="transmembrane region" description="Helical" evidence="2">
    <location>
        <begin position="871"/>
        <end position="890"/>
    </location>
</feature>
<feature type="transmembrane region" description="Helical" evidence="2">
    <location>
        <begin position="154"/>
        <end position="173"/>
    </location>
</feature>
<comment type="caution">
    <text evidence="3">The sequence shown here is derived from an EMBL/GenBank/DDBJ whole genome shotgun (WGS) entry which is preliminary data.</text>
</comment>
<evidence type="ECO:0000256" key="1">
    <source>
        <dbReference type="SAM" id="MobiDB-lite"/>
    </source>
</evidence>
<feature type="transmembrane region" description="Helical" evidence="2">
    <location>
        <begin position="763"/>
        <end position="783"/>
    </location>
</feature>